<evidence type="ECO:0000313" key="3">
    <source>
        <dbReference type="Proteomes" id="UP000664859"/>
    </source>
</evidence>
<dbReference type="Proteomes" id="UP000664859">
    <property type="component" value="Unassembled WGS sequence"/>
</dbReference>
<keyword evidence="1" id="KW-0472">Membrane</keyword>
<proteinExistence type="predicted"/>
<evidence type="ECO:0000313" key="2">
    <source>
        <dbReference type="EMBL" id="KAG5187048.1"/>
    </source>
</evidence>
<dbReference type="EMBL" id="JAFCMP010000096">
    <property type="protein sequence ID" value="KAG5187048.1"/>
    <property type="molecule type" value="Genomic_DNA"/>
</dbReference>
<gene>
    <name evidence="2" type="ORF">JKP88DRAFT_353798</name>
</gene>
<accession>A0A835Z5X9</accession>
<name>A0A835Z5X9_9STRA</name>
<dbReference type="AlphaFoldDB" id="A0A835Z5X9"/>
<keyword evidence="1" id="KW-1133">Transmembrane helix</keyword>
<keyword evidence="3" id="KW-1185">Reference proteome</keyword>
<keyword evidence="1" id="KW-0812">Transmembrane</keyword>
<evidence type="ECO:0000256" key="1">
    <source>
        <dbReference type="SAM" id="Phobius"/>
    </source>
</evidence>
<feature type="transmembrane region" description="Helical" evidence="1">
    <location>
        <begin position="21"/>
        <end position="45"/>
    </location>
</feature>
<protein>
    <submittedName>
        <fullName evidence="2">Uncharacterized protein</fullName>
    </submittedName>
</protein>
<comment type="caution">
    <text evidence="2">The sequence shown here is derived from an EMBL/GenBank/DDBJ whole genome shotgun (WGS) entry which is preliminary data.</text>
</comment>
<organism evidence="2 3">
    <name type="scientific">Tribonema minus</name>
    <dbReference type="NCBI Taxonomy" id="303371"/>
    <lineage>
        <taxon>Eukaryota</taxon>
        <taxon>Sar</taxon>
        <taxon>Stramenopiles</taxon>
        <taxon>Ochrophyta</taxon>
        <taxon>PX clade</taxon>
        <taxon>Xanthophyceae</taxon>
        <taxon>Tribonematales</taxon>
        <taxon>Tribonemataceae</taxon>
        <taxon>Tribonema</taxon>
    </lineage>
</organism>
<reference evidence="2" key="1">
    <citation type="submission" date="2021-02" db="EMBL/GenBank/DDBJ databases">
        <title>First Annotated Genome of the Yellow-green Alga Tribonema minus.</title>
        <authorList>
            <person name="Mahan K.M."/>
        </authorList>
    </citation>
    <scope>NUCLEOTIDE SEQUENCE</scope>
    <source>
        <strain evidence="2">UTEX B ZZ1240</strain>
    </source>
</reference>
<sequence length="128" mass="13105">MQVSSLTRRLLDLGFSRHMQALGSVGGSCLLLLAIFAGLLAWTYVLPSMAEPGRAAHGILTRRALPPPAPVAAAPSTLLLPLLLLCQRSGTGGSAAAAPPQRRAQPAGACGSAHWSGLAGGARRYLCP</sequence>